<dbReference type="OrthoDB" id="5416097at2759"/>
<name>A0A022WGT4_TRIRU</name>
<evidence type="ECO:0000259" key="2">
    <source>
        <dbReference type="Pfam" id="PF13391"/>
    </source>
</evidence>
<sequence>MDTTRGVHILEAEFFSDARVELLRELDSLFNERPVSRELWAFLWLADLDKLKELVAKVRDDDARDQYIILDALVRQGQMVKYWTQKSQQSSAASTPRSSSPAPAQSPKSTPNSPNPRRLKRKLGEITRSSDEAEKCRERDSKKCIITGAGRPIEVAHIFPFSMRYAQSPEASNDIYSPWRVLRRFWTEDKVDEWFRAIQPTTETVTNMLCLAPHVHKYHEKAYFALKPVEVSEDRTQLKLRLYWLPRVDTPSAMRVSAKPDVPAINDRRWVGERGAQAVDKVKLYNVDTDLRICSGDLIVIKTANADTHPLPDLALLQMQWVLQAVTALAGGAEPLDQEDNSDDESPDLAMDVYASEDETMSELSLSPHPPLGVLDTQLQPTLITS</sequence>
<organism evidence="3">
    <name type="scientific">Trichophyton rubrum CBS 288.86</name>
    <dbReference type="NCBI Taxonomy" id="1215330"/>
    <lineage>
        <taxon>Eukaryota</taxon>
        <taxon>Fungi</taxon>
        <taxon>Dikarya</taxon>
        <taxon>Ascomycota</taxon>
        <taxon>Pezizomycotina</taxon>
        <taxon>Eurotiomycetes</taxon>
        <taxon>Eurotiomycetidae</taxon>
        <taxon>Onygenales</taxon>
        <taxon>Arthrodermataceae</taxon>
        <taxon>Trichophyton</taxon>
    </lineage>
</organism>
<feature type="region of interest" description="Disordered" evidence="1">
    <location>
        <begin position="85"/>
        <end position="134"/>
    </location>
</feature>
<dbReference type="AlphaFoldDB" id="A0A022WGT4"/>
<accession>A0A022WGT4</accession>
<feature type="domain" description="HNH nuclease" evidence="2">
    <location>
        <begin position="144"/>
        <end position="226"/>
    </location>
</feature>
<proteinExistence type="predicted"/>
<gene>
    <name evidence="3" type="ORF">H103_00366</name>
</gene>
<dbReference type="HOGENOM" id="CLU_039755_3_0_1"/>
<evidence type="ECO:0000256" key="1">
    <source>
        <dbReference type="SAM" id="MobiDB-lite"/>
    </source>
</evidence>
<protein>
    <recommendedName>
        <fullName evidence="2">HNH nuclease domain-containing protein</fullName>
    </recommendedName>
</protein>
<feature type="compositionally biased region" description="Polar residues" evidence="1">
    <location>
        <begin position="377"/>
        <end position="386"/>
    </location>
</feature>
<feature type="compositionally biased region" description="Low complexity" evidence="1">
    <location>
        <begin position="87"/>
        <end position="111"/>
    </location>
</feature>
<feature type="compositionally biased region" description="Acidic residues" evidence="1">
    <location>
        <begin position="336"/>
        <end position="347"/>
    </location>
</feature>
<reference evidence="3" key="1">
    <citation type="submission" date="2014-02" db="EMBL/GenBank/DDBJ databases">
        <title>The Genome Sequence of Trichophyton rubrum (morphotype fischeri) CBS 288.86.</title>
        <authorList>
            <consortium name="The Broad Institute Genomics Platform"/>
            <person name="Cuomo C.A."/>
            <person name="White T.C."/>
            <person name="Graser Y."/>
            <person name="Martinez-Rossi N."/>
            <person name="Heitman J."/>
            <person name="Young S.K."/>
            <person name="Zeng Q."/>
            <person name="Gargeya S."/>
            <person name="Abouelleil A."/>
            <person name="Alvarado L."/>
            <person name="Chapman S.B."/>
            <person name="Gainer-Dewar J."/>
            <person name="Goldberg J."/>
            <person name="Griggs A."/>
            <person name="Gujja S."/>
            <person name="Hansen M."/>
            <person name="Howarth C."/>
            <person name="Imamovic A."/>
            <person name="Larimer J."/>
            <person name="Martinez D."/>
            <person name="Murphy C."/>
            <person name="Pearson M.D."/>
            <person name="Persinoti G."/>
            <person name="Poon T."/>
            <person name="Priest M."/>
            <person name="Roberts A.D."/>
            <person name="Saif S."/>
            <person name="Shea T.D."/>
            <person name="Sykes S.N."/>
            <person name="Wortman J."/>
            <person name="Nusbaum C."/>
            <person name="Birren B."/>
        </authorList>
    </citation>
    <scope>NUCLEOTIDE SEQUENCE [LARGE SCALE GENOMIC DNA]</scope>
    <source>
        <strain evidence="3">CBS 288.86</strain>
    </source>
</reference>
<dbReference type="Pfam" id="PF13391">
    <property type="entry name" value="HNH_2"/>
    <property type="match status" value="1"/>
</dbReference>
<feature type="region of interest" description="Disordered" evidence="1">
    <location>
        <begin position="333"/>
        <end position="386"/>
    </location>
</feature>
<dbReference type="EMBL" id="KK207690">
    <property type="protein sequence ID" value="EZF57336.1"/>
    <property type="molecule type" value="Genomic_DNA"/>
</dbReference>
<evidence type="ECO:0000313" key="3">
    <source>
        <dbReference type="EMBL" id="EZF57336.1"/>
    </source>
</evidence>
<dbReference type="Proteomes" id="UP000023758">
    <property type="component" value="Unassembled WGS sequence"/>
</dbReference>
<dbReference type="InterPro" id="IPR003615">
    <property type="entry name" value="HNH_nuc"/>
</dbReference>
<feature type="compositionally biased region" description="Basic and acidic residues" evidence="1">
    <location>
        <begin position="122"/>
        <end position="134"/>
    </location>
</feature>